<evidence type="ECO:0000256" key="3">
    <source>
        <dbReference type="ARBA" id="ARBA00022679"/>
    </source>
</evidence>
<keyword evidence="3 6" id="KW-0808">Transferase</keyword>
<dbReference type="EMBL" id="JBHUEY010000001">
    <property type="protein sequence ID" value="MFD1784483.1"/>
    <property type="molecule type" value="Genomic_DNA"/>
</dbReference>
<protein>
    <recommendedName>
        <fullName evidence="6">Ribose 1,5-bisphosphate phosphokinase PhnN</fullName>
        <ecNumber evidence="6">2.7.4.23</ecNumber>
    </recommendedName>
    <alternativeName>
        <fullName evidence="6">Ribose 1,5-bisphosphokinase</fullName>
    </alternativeName>
</protein>
<dbReference type="Pfam" id="PF00625">
    <property type="entry name" value="Guanylate_kin"/>
    <property type="match status" value="1"/>
</dbReference>
<evidence type="ECO:0000313" key="10">
    <source>
        <dbReference type="Proteomes" id="UP001597237"/>
    </source>
</evidence>
<dbReference type="EC" id="2.7.4.23" evidence="6"/>
<dbReference type="SMART" id="SM00072">
    <property type="entry name" value="GuKc"/>
    <property type="match status" value="1"/>
</dbReference>
<evidence type="ECO:0000256" key="6">
    <source>
        <dbReference type="HAMAP-Rule" id="MF_00836"/>
    </source>
</evidence>
<gene>
    <name evidence="6 9" type="primary">phnN</name>
    <name evidence="9" type="ORF">ACFSC0_13840</name>
</gene>
<feature type="binding site" evidence="6">
    <location>
        <begin position="34"/>
        <end position="41"/>
    </location>
    <ligand>
        <name>ATP</name>
        <dbReference type="ChEBI" id="CHEBI:30616"/>
    </ligand>
</feature>
<comment type="pathway">
    <text evidence="2 6">Metabolic intermediate biosynthesis; 5-phospho-alpha-D-ribose 1-diphosphate biosynthesis; 5-phospho-alpha-D-ribose 1-diphosphate from D-ribose 5-phosphate (route II): step 3/3.</text>
</comment>
<evidence type="ECO:0000256" key="7">
    <source>
        <dbReference type="SAM" id="MobiDB-lite"/>
    </source>
</evidence>
<dbReference type="PANTHER" id="PTHR23117:SF8">
    <property type="entry name" value="RIBOSE 1,5-BISPHOSPHATE PHOSPHOKINASE PHNN"/>
    <property type="match status" value="1"/>
</dbReference>
<feature type="domain" description="Guanylate kinase-like" evidence="8">
    <location>
        <begin position="27"/>
        <end position="203"/>
    </location>
</feature>
<accession>A0ABW4N3S7</accession>
<dbReference type="Gene3D" id="3.40.50.300">
    <property type="entry name" value="P-loop containing nucleotide triphosphate hydrolases"/>
    <property type="match status" value="1"/>
</dbReference>
<dbReference type="PANTHER" id="PTHR23117">
    <property type="entry name" value="GUANYLATE KINASE-RELATED"/>
    <property type="match status" value="1"/>
</dbReference>
<evidence type="ECO:0000313" key="9">
    <source>
        <dbReference type="EMBL" id="MFD1784483.1"/>
    </source>
</evidence>
<organism evidence="9 10">
    <name type="scientific">Phenylobacterium terrae</name>
    <dbReference type="NCBI Taxonomy" id="2665495"/>
    <lineage>
        <taxon>Bacteria</taxon>
        <taxon>Pseudomonadati</taxon>
        <taxon>Pseudomonadota</taxon>
        <taxon>Alphaproteobacteria</taxon>
        <taxon>Caulobacterales</taxon>
        <taxon>Caulobacteraceae</taxon>
        <taxon>Phenylobacterium</taxon>
    </lineage>
</organism>
<dbReference type="HAMAP" id="MF_00836">
    <property type="entry name" value="PhnN"/>
    <property type="match status" value="1"/>
</dbReference>
<keyword evidence="4 6" id="KW-0547">Nucleotide-binding</keyword>
<evidence type="ECO:0000256" key="1">
    <source>
        <dbReference type="ARBA" id="ARBA00000373"/>
    </source>
</evidence>
<dbReference type="SUPFAM" id="SSF52540">
    <property type="entry name" value="P-loop containing nucleoside triphosphate hydrolases"/>
    <property type="match status" value="1"/>
</dbReference>
<comment type="similarity">
    <text evidence="6">Belongs to the ribose 1,5-bisphosphokinase family.</text>
</comment>
<dbReference type="InterPro" id="IPR008144">
    <property type="entry name" value="Guanylate_kin-like_dom"/>
</dbReference>
<evidence type="ECO:0000256" key="2">
    <source>
        <dbReference type="ARBA" id="ARBA00005069"/>
    </source>
</evidence>
<dbReference type="NCBIfam" id="TIGR02322">
    <property type="entry name" value="phosphon_PhnN"/>
    <property type="match status" value="1"/>
</dbReference>
<dbReference type="InterPro" id="IPR027417">
    <property type="entry name" value="P-loop_NTPase"/>
</dbReference>
<keyword evidence="5 6" id="KW-0067">ATP-binding</keyword>
<dbReference type="InterPro" id="IPR008145">
    <property type="entry name" value="GK/Ca_channel_bsu"/>
</dbReference>
<evidence type="ECO:0000256" key="5">
    <source>
        <dbReference type="ARBA" id="ARBA00022840"/>
    </source>
</evidence>
<evidence type="ECO:0000259" key="8">
    <source>
        <dbReference type="PROSITE" id="PS50052"/>
    </source>
</evidence>
<evidence type="ECO:0000256" key="4">
    <source>
        <dbReference type="ARBA" id="ARBA00022741"/>
    </source>
</evidence>
<keyword evidence="10" id="KW-1185">Reference proteome</keyword>
<feature type="region of interest" description="Disordered" evidence="7">
    <location>
        <begin position="1"/>
        <end position="22"/>
    </location>
</feature>
<sequence length="204" mass="21684">MIDSRAPSKTSAGSTPTPSSKSTAELGLLVLVVGPSGVGKDSLIDRARAALAGDDRVVFPRREITRPEDAGGEDHRFVTVAQFEAREAAGEYALSWRAHGLCYGVPAGLRNDLAAGRRVVVNVSRAAVPLAQRTFSRVRVISIVADPEVVRARLAARGRESAAEIELRLARAEAFLVAGEDVVEVRNDGTLDEAVASFVAAIRR</sequence>
<dbReference type="Proteomes" id="UP001597237">
    <property type="component" value="Unassembled WGS sequence"/>
</dbReference>
<reference evidence="10" key="1">
    <citation type="journal article" date="2019" name="Int. J. Syst. Evol. Microbiol.">
        <title>The Global Catalogue of Microorganisms (GCM) 10K type strain sequencing project: providing services to taxonomists for standard genome sequencing and annotation.</title>
        <authorList>
            <consortium name="The Broad Institute Genomics Platform"/>
            <consortium name="The Broad Institute Genome Sequencing Center for Infectious Disease"/>
            <person name="Wu L."/>
            <person name="Ma J."/>
        </authorList>
    </citation>
    <scope>NUCLEOTIDE SEQUENCE [LARGE SCALE GENOMIC DNA]</scope>
    <source>
        <strain evidence="10">DFY28</strain>
    </source>
</reference>
<comment type="caution">
    <text evidence="9">The sequence shown here is derived from an EMBL/GenBank/DDBJ whole genome shotgun (WGS) entry which is preliminary data.</text>
</comment>
<proteinExistence type="inferred from homology"/>
<comment type="catalytic activity">
    <reaction evidence="1 6">
        <text>alpha-D-ribose 1,5-bisphosphate + ATP = 5-phospho-alpha-D-ribose 1-diphosphate + ADP</text>
        <dbReference type="Rhea" id="RHEA:20109"/>
        <dbReference type="ChEBI" id="CHEBI:30616"/>
        <dbReference type="ChEBI" id="CHEBI:58017"/>
        <dbReference type="ChEBI" id="CHEBI:68688"/>
        <dbReference type="ChEBI" id="CHEBI:456216"/>
        <dbReference type="EC" id="2.7.4.23"/>
    </reaction>
</comment>
<name>A0ABW4N3S7_9CAUL</name>
<dbReference type="PROSITE" id="PS50052">
    <property type="entry name" value="GUANYLATE_KINASE_2"/>
    <property type="match status" value="1"/>
</dbReference>
<dbReference type="RefSeq" id="WP_377283570.1">
    <property type="nucleotide sequence ID" value="NZ_JBHRSI010000009.1"/>
</dbReference>
<comment type="function">
    <text evidence="6">Catalyzes the phosphorylation of ribose 1,5-bisphosphate to 5-phospho-D-ribosyl alpha-1-diphosphate (PRPP).</text>
</comment>
<dbReference type="InterPro" id="IPR012699">
    <property type="entry name" value="PhnN"/>
</dbReference>
<feature type="compositionally biased region" description="Polar residues" evidence="7">
    <location>
        <begin position="7"/>
        <end position="22"/>
    </location>
</feature>